<dbReference type="STRING" id="1395513.P343_12770"/>
<keyword evidence="2" id="KW-1185">Reference proteome</keyword>
<dbReference type="Proteomes" id="UP000018296">
    <property type="component" value="Unassembled WGS sequence"/>
</dbReference>
<name>V6IVV4_9BACL</name>
<sequence>MAMAEPFNNATESRLIKQWMPRKRGETYIACESVDFQWSHSDVRTAIKLWDEGNSLWTMQRLLDRPQDDVLALIFSLAREGKINPRKRGIFYG</sequence>
<gene>
    <name evidence="1" type="ORF">P343_12770</name>
</gene>
<accession>V6IVV4</accession>
<evidence type="ECO:0000313" key="2">
    <source>
        <dbReference type="Proteomes" id="UP000018296"/>
    </source>
</evidence>
<reference evidence="1 2" key="1">
    <citation type="journal article" date="2013" name="Genome Announc.">
        <title>Genome Sequence of Sporolactobacillus laevolacticus DSM442, an Efficient Polymer-Grade D-Lactate Producer from Agricultural Waste Cottonseed as a Nitrogen Source.</title>
        <authorList>
            <person name="Wang H."/>
            <person name="Wang L."/>
            <person name="Ju J."/>
            <person name="Yu B."/>
            <person name="Ma Y."/>
        </authorList>
    </citation>
    <scope>NUCLEOTIDE SEQUENCE [LARGE SCALE GENOMIC DNA]</scope>
    <source>
        <strain evidence="1 2">DSM 442</strain>
    </source>
</reference>
<comment type="caution">
    <text evidence="1">The sequence shown here is derived from an EMBL/GenBank/DDBJ whole genome shotgun (WGS) entry which is preliminary data.</text>
</comment>
<dbReference type="RefSeq" id="WP_023510794.1">
    <property type="nucleotide sequence ID" value="NZ_AWTC01000013.1"/>
</dbReference>
<dbReference type="OrthoDB" id="2455520at2"/>
<proteinExistence type="predicted"/>
<protein>
    <submittedName>
        <fullName evidence="1">Uncharacterized protein</fullName>
    </submittedName>
</protein>
<evidence type="ECO:0000313" key="1">
    <source>
        <dbReference type="EMBL" id="EST11275.1"/>
    </source>
</evidence>
<dbReference type="PATRIC" id="fig|1395513.3.peg.2591"/>
<dbReference type="AlphaFoldDB" id="V6IVV4"/>
<dbReference type="EMBL" id="AWTC01000013">
    <property type="protein sequence ID" value="EST11275.1"/>
    <property type="molecule type" value="Genomic_DNA"/>
</dbReference>
<organism evidence="1 2">
    <name type="scientific">Sporolactobacillus laevolacticus DSM 442</name>
    <dbReference type="NCBI Taxonomy" id="1395513"/>
    <lineage>
        <taxon>Bacteria</taxon>
        <taxon>Bacillati</taxon>
        <taxon>Bacillota</taxon>
        <taxon>Bacilli</taxon>
        <taxon>Bacillales</taxon>
        <taxon>Sporolactobacillaceae</taxon>
        <taxon>Sporolactobacillus</taxon>
    </lineage>
</organism>